<comment type="caution">
    <text evidence="3">The sequence shown here is derived from an EMBL/GenBank/DDBJ whole genome shotgun (WGS) entry which is preliminary data.</text>
</comment>
<dbReference type="GO" id="GO:0016787">
    <property type="term" value="F:hydrolase activity"/>
    <property type="evidence" value="ECO:0007669"/>
    <property type="project" value="UniProtKB-KW"/>
</dbReference>
<dbReference type="AlphaFoldDB" id="A0A645I4Q2"/>
<dbReference type="Gene3D" id="1.10.3210.10">
    <property type="entry name" value="Hypothetical protein af1432"/>
    <property type="match status" value="1"/>
</dbReference>
<evidence type="ECO:0000313" key="3">
    <source>
        <dbReference type="EMBL" id="MPN45429.1"/>
    </source>
</evidence>
<protein>
    <submittedName>
        <fullName evidence="3">Deoxyguanosinetriphosphate triphosphohydrolase-like protein</fullName>
    </submittedName>
</protein>
<evidence type="ECO:0000259" key="2">
    <source>
        <dbReference type="Pfam" id="PF13286"/>
    </source>
</evidence>
<keyword evidence="1 3" id="KW-0378">Hydrolase</keyword>
<organism evidence="3">
    <name type="scientific">bioreactor metagenome</name>
    <dbReference type="NCBI Taxonomy" id="1076179"/>
    <lineage>
        <taxon>unclassified sequences</taxon>
        <taxon>metagenomes</taxon>
        <taxon>ecological metagenomes</taxon>
    </lineage>
</organism>
<gene>
    <name evidence="3" type="ORF">SDC9_192996</name>
</gene>
<evidence type="ECO:0000256" key="1">
    <source>
        <dbReference type="ARBA" id="ARBA00022801"/>
    </source>
</evidence>
<reference evidence="3" key="1">
    <citation type="submission" date="2019-08" db="EMBL/GenBank/DDBJ databases">
        <authorList>
            <person name="Kucharzyk K."/>
            <person name="Murdoch R.W."/>
            <person name="Higgins S."/>
            <person name="Loffler F."/>
        </authorList>
    </citation>
    <scope>NUCLEOTIDE SEQUENCE</scope>
</reference>
<name>A0A645I4Q2_9ZZZZ</name>
<accession>A0A645I4Q2</accession>
<dbReference type="SUPFAM" id="SSF109604">
    <property type="entry name" value="HD-domain/PDEase-like"/>
    <property type="match status" value="1"/>
</dbReference>
<proteinExistence type="predicted"/>
<dbReference type="InterPro" id="IPR026875">
    <property type="entry name" value="PHydrolase_assoc_dom"/>
</dbReference>
<dbReference type="Pfam" id="PF13286">
    <property type="entry name" value="HD_assoc"/>
    <property type="match status" value="1"/>
</dbReference>
<dbReference type="EMBL" id="VSSQ01105338">
    <property type="protein sequence ID" value="MPN45429.1"/>
    <property type="molecule type" value="Genomic_DNA"/>
</dbReference>
<sequence length="114" mass="12925">MRDCVTATTAEIAQGNLLVRLSPAVGDALIGLRRFMFENIYLGPAQTREKDKAQFIISNLFEHYMSHEEELPTLYREIMAEEGRERAVADYIAGMTDDFATSVFQQIFIPGFTL</sequence>
<feature type="domain" description="Phosphohydrolase-associated" evidence="2">
    <location>
        <begin position="19"/>
        <end position="106"/>
    </location>
</feature>